<accession>A0A4Z0PFR8</accession>
<keyword evidence="8" id="KW-1015">Disulfide bond</keyword>
<evidence type="ECO:0000313" key="13">
    <source>
        <dbReference type="EMBL" id="TGE13967.1"/>
    </source>
</evidence>
<dbReference type="Proteomes" id="UP000297739">
    <property type="component" value="Unassembled WGS sequence"/>
</dbReference>
<dbReference type="GO" id="GO:0016020">
    <property type="term" value="C:membrane"/>
    <property type="evidence" value="ECO:0007669"/>
    <property type="project" value="UniProtKB-SubCell"/>
</dbReference>
<evidence type="ECO:0008006" key="15">
    <source>
        <dbReference type="Google" id="ProtNLM"/>
    </source>
</evidence>
<feature type="transmembrane region" description="Helical" evidence="10">
    <location>
        <begin position="125"/>
        <end position="143"/>
    </location>
</feature>
<feature type="domain" description="Vitamin K epoxide reductase" evidence="11">
    <location>
        <begin position="161"/>
        <end position="293"/>
    </location>
</feature>
<feature type="transmembrane region" description="Helical" evidence="10">
    <location>
        <begin position="247"/>
        <end position="266"/>
    </location>
</feature>
<organism evidence="13 14">
    <name type="scientific">Hymenobacter elongatus</name>
    <dbReference type="NCBI Taxonomy" id="877208"/>
    <lineage>
        <taxon>Bacteria</taxon>
        <taxon>Pseudomonadati</taxon>
        <taxon>Bacteroidota</taxon>
        <taxon>Cytophagia</taxon>
        <taxon>Cytophagales</taxon>
        <taxon>Hymenobacteraceae</taxon>
        <taxon>Hymenobacter</taxon>
    </lineage>
</organism>
<evidence type="ECO:0000256" key="1">
    <source>
        <dbReference type="ARBA" id="ARBA00004141"/>
    </source>
</evidence>
<dbReference type="GO" id="GO:0048038">
    <property type="term" value="F:quinone binding"/>
    <property type="evidence" value="ECO:0007669"/>
    <property type="project" value="UniProtKB-KW"/>
</dbReference>
<dbReference type="RefSeq" id="WP_135499215.1">
    <property type="nucleotide sequence ID" value="NZ_SRLD01000045.1"/>
</dbReference>
<comment type="subcellular location">
    <subcellularLocation>
        <location evidence="1">Membrane</location>
        <topology evidence="1">Multi-pass membrane protein</topology>
    </subcellularLocation>
</comment>
<evidence type="ECO:0000256" key="2">
    <source>
        <dbReference type="ARBA" id="ARBA00006214"/>
    </source>
</evidence>
<evidence type="ECO:0000259" key="11">
    <source>
        <dbReference type="Pfam" id="PF07884"/>
    </source>
</evidence>
<dbReference type="InterPro" id="IPR012932">
    <property type="entry name" value="VKOR"/>
</dbReference>
<keyword evidence="14" id="KW-1185">Reference proteome</keyword>
<dbReference type="OrthoDB" id="1100563at2"/>
<dbReference type="GO" id="GO:0016491">
    <property type="term" value="F:oxidoreductase activity"/>
    <property type="evidence" value="ECO:0007669"/>
    <property type="project" value="UniProtKB-KW"/>
</dbReference>
<comment type="caution">
    <text evidence="13">The sequence shown here is derived from an EMBL/GenBank/DDBJ whole genome shotgun (WGS) entry which is preliminary data.</text>
</comment>
<sequence length="544" mass="60340">MEKTVATFLTNIGAPVSQAHCERLIRTHSDFPALSSISDAFERLGLRHAMSMVDRSEMHTIPCPYLLHTEADGGDIVAIMRPEDIAKHEEALAYWSGVIIQVDPVPILAVQERSIAYKRDQFSRFLQIVLASMGILLTAYMIYKLVAGPSTLPVSLGISGLLVTALTGCIIGYFLLAKDLGIKYRSVEAFCAVEEKANTDCNRILNSGGASILGLVSLSEAVFAYFSFQIIALYLSVLGGSLYNEAQVVFFGLSLLALPVVVYSVVYQYAIAKTWCKLCLLVDGVLLAQFGVTASLYAVNTFGGPATSLVCVVGYIFLFISVLAVTVLGKASLKSYMEVVKSEAEALRVKNSLPVFKHLLQFFTRRITIAPFEDEIILGSPEATLKLVLVLNLHCVPCKEHFQKVVDAVNVYPQNIQIALRFVLSGRDANISPTSVHYIIHYWREHIQGRAEQTQQTIQLLQDWFEDMDLERFKSTRSVDVSVPDTTSEQLSLAHRQWVQREHITRTPALFINGYFLPQNYTLDDVLAMTQELIHSSGKEEVGV</sequence>
<proteinExistence type="inferred from homology"/>
<dbReference type="AlphaFoldDB" id="A0A4Z0PFR8"/>
<keyword evidence="7 10" id="KW-0472">Membrane</keyword>
<evidence type="ECO:0000256" key="7">
    <source>
        <dbReference type="ARBA" id="ARBA00023136"/>
    </source>
</evidence>
<comment type="similarity">
    <text evidence="2">Belongs to the VKOR family.</text>
</comment>
<keyword evidence="3 10" id="KW-0812">Transmembrane</keyword>
<evidence type="ECO:0000256" key="3">
    <source>
        <dbReference type="ARBA" id="ARBA00022692"/>
    </source>
</evidence>
<dbReference type="CDD" id="cd12921">
    <property type="entry name" value="VKOR_4"/>
    <property type="match status" value="1"/>
</dbReference>
<gene>
    <name evidence="13" type="ORF">E5J99_18030</name>
</gene>
<dbReference type="Pfam" id="PF07884">
    <property type="entry name" value="VKOR"/>
    <property type="match status" value="1"/>
</dbReference>
<evidence type="ECO:0000256" key="6">
    <source>
        <dbReference type="ARBA" id="ARBA00023002"/>
    </source>
</evidence>
<dbReference type="Gene3D" id="3.40.30.10">
    <property type="entry name" value="Glutaredoxin"/>
    <property type="match status" value="1"/>
</dbReference>
<feature type="transmembrane region" description="Helical" evidence="10">
    <location>
        <begin position="212"/>
        <end position="235"/>
    </location>
</feature>
<dbReference type="InterPro" id="IPR012336">
    <property type="entry name" value="Thioredoxin-like_fold"/>
</dbReference>
<feature type="transmembrane region" description="Helical" evidence="10">
    <location>
        <begin position="155"/>
        <end position="176"/>
    </location>
</feature>
<protein>
    <recommendedName>
        <fullName evidence="15">Vitamin K epoxide reductase domain-containing protein</fullName>
    </recommendedName>
</protein>
<dbReference type="Pfam" id="PF13462">
    <property type="entry name" value="Thioredoxin_4"/>
    <property type="match status" value="1"/>
</dbReference>
<feature type="domain" description="Thioredoxin-like fold" evidence="12">
    <location>
        <begin position="374"/>
        <end position="528"/>
    </location>
</feature>
<evidence type="ECO:0000256" key="5">
    <source>
        <dbReference type="ARBA" id="ARBA00022989"/>
    </source>
</evidence>
<evidence type="ECO:0000259" key="12">
    <source>
        <dbReference type="Pfam" id="PF13462"/>
    </source>
</evidence>
<keyword evidence="6" id="KW-0560">Oxidoreductase</keyword>
<keyword evidence="5 10" id="KW-1133">Transmembrane helix</keyword>
<evidence type="ECO:0000256" key="4">
    <source>
        <dbReference type="ARBA" id="ARBA00022719"/>
    </source>
</evidence>
<evidence type="ECO:0000313" key="14">
    <source>
        <dbReference type="Proteomes" id="UP000297739"/>
    </source>
</evidence>
<feature type="transmembrane region" description="Helical" evidence="10">
    <location>
        <begin position="305"/>
        <end position="328"/>
    </location>
</feature>
<feature type="transmembrane region" description="Helical" evidence="10">
    <location>
        <begin position="278"/>
        <end position="299"/>
    </location>
</feature>
<name>A0A4Z0PFR8_9BACT</name>
<keyword evidence="4" id="KW-0874">Quinone</keyword>
<dbReference type="InterPro" id="IPR038354">
    <property type="entry name" value="VKOR_sf"/>
</dbReference>
<evidence type="ECO:0000256" key="8">
    <source>
        <dbReference type="ARBA" id="ARBA00023157"/>
    </source>
</evidence>
<evidence type="ECO:0000256" key="9">
    <source>
        <dbReference type="ARBA" id="ARBA00023284"/>
    </source>
</evidence>
<reference evidence="13 14" key="1">
    <citation type="submission" date="2019-04" db="EMBL/GenBank/DDBJ databases">
        <authorList>
            <person name="Feng G."/>
            <person name="Zhang J."/>
            <person name="Zhu H."/>
        </authorList>
    </citation>
    <scope>NUCLEOTIDE SEQUENCE [LARGE SCALE GENOMIC DNA]</scope>
    <source>
        <strain evidence="13 14">JCM 17223</strain>
    </source>
</reference>
<dbReference type="EMBL" id="SRLD01000045">
    <property type="protein sequence ID" value="TGE13967.1"/>
    <property type="molecule type" value="Genomic_DNA"/>
</dbReference>
<evidence type="ECO:0000256" key="10">
    <source>
        <dbReference type="SAM" id="Phobius"/>
    </source>
</evidence>
<keyword evidence="9" id="KW-0676">Redox-active center</keyword>
<dbReference type="InterPro" id="IPR036249">
    <property type="entry name" value="Thioredoxin-like_sf"/>
</dbReference>
<dbReference type="SUPFAM" id="SSF52833">
    <property type="entry name" value="Thioredoxin-like"/>
    <property type="match status" value="1"/>
</dbReference>
<dbReference type="Gene3D" id="1.20.1440.130">
    <property type="entry name" value="VKOR domain"/>
    <property type="match status" value="1"/>
</dbReference>